<organism evidence="1 2">
    <name type="scientific">Streptomyces ambofaciens (strain ATCC 23877 / 3486 / DSM 40053 / JCM 4204 / NBRC 12836 / NRRL B-2516)</name>
    <dbReference type="NCBI Taxonomy" id="278992"/>
    <lineage>
        <taxon>Bacteria</taxon>
        <taxon>Bacillati</taxon>
        <taxon>Actinomycetota</taxon>
        <taxon>Actinomycetes</taxon>
        <taxon>Kitasatosporales</taxon>
        <taxon>Streptomycetaceae</taxon>
        <taxon>Streptomyces</taxon>
    </lineage>
</organism>
<geneLocation type="plasmid" evidence="1 2">
    <name>pSAM1</name>
</geneLocation>
<dbReference type="Proteomes" id="UP000061018">
    <property type="component" value="Plasmid pSAM1"/>
</dbReference>
<evidence type="ECO:0000313" key="2">
    <source>
        <dbReference type="Proteomes" id="UP000061018"/>
    </source>
</evidence>
<sequence>MEDFHRQYAERSGIAFLDALRALPPFVPAPGIDLGQLRITATLLVPDHSLVLGHADLDPVNLRGLADATVFRGNALRTKHAHNPVITSRPKLHLLEGGGQR</sequence>
<dbReference type="AlphaFoldDB" id="A0A0K2B6N4"/>
<reference evidence="2" key="1">
    <citation type="journal article" date="2015" name="J. Biotechnol.">
        <title>Complete genome sequence of Streptomyces ambofaciens ATCC 23877, the spiramycin producer.</title>
        <authorList>
            <person name="Thibessard A."/>
            <person name="Haas D."/>
            <person name="Gerbaud C."/>
            <person name="Aigle B."/>
            <person name="Lautru S."/>
            <person name="Pernodet J.L."/>
            <person name="Leblond P."/>
        </authorList>
    </citation>
    <scope>NUCLEOTIDE SEQUENCE [LARGE SCALE GENOMIC DNA]</scope>
    <source>
        <strain evidence="2">ATCC 23877 / 3486 / DSM 40053 / JCM 4204 / NBRC 12836 / NRRL B-2516</strain>
        <plasmid evidence="2">pSAM1</plasmid>
    </source>
</reference>
<dbReference type="RefSeq" id="WP_053143214.1">
    <property type="nucleotide sequence ID" value="NZ_CP012383.1"/>
</dbReference>
<gene>
    <name evidence="1" type="ORF">SAM23877_p013</name>
</gene>
<protein>
    <submittedName>
        <fullName evidence="1">Uncharacterized protein</fullName>
    </submittedName>
</protein>
<proteinExistence type="predicted"/>
<accession>A0A0K2B6N4</accession>
<evidence type="ECO:0000313" key="1">
    <source>
        <dbReference type="EMBL" id="AKZ60722.1"/>
    </source>
</evidence>
<dbReference type="EMBL" id="CP012383">
    <property type="protein sequence ID" value="AKZ60722.1"/>
    <property type="molecule type" value="Genomic_DNA"/>
</dbReference>
<keyword evidence="1" id="KW-0614">Plasmid</keyword>
<dbReference type="KEGG" id="samb:SAM23877_p013"/>
<name>A0A0K2B6N4_STRA7</name>